<dbReference type="Proteomes" id="UP000024942">
    <property type="component" value="Unassembled WGS sequence"/>
</dbReference>
<keyword evidence="2" id="KW-0472">Membrane</keyword>
<dbReference type="RefSeq" id="WP_035534886.1">
    <property type="nucleotide sequence ID" value="NZ_ARYL01000001.1"/>
</dbReference>
<feature type="region of interest" description="Disordered" evidence="1">
    <location>
        <begin position="66"/>
        <end position="92"/>
    </location>
</feature>
<organism evidence="3 4">
    <name type="scientific">Hyphomonas oceanitis SCH89</name>
    <dbReference type="NCBI Taxonomy" id="1280953"/>
    <lineage>
        <taxon>Bacteria</taxon>
        <taxon>Pseudomonadati</taxon>
        <taxon>Pseudomonadota</taxon>
        <taxon>Alphaproteobacteria</taxon>
        <taxon>Hyphomonadales</taxon>
        <taxon>Hyphomonadaceae</taxon>
        <taxon>Hyphomonas</taxon>
    </lineage>
</organism>
<reference evidence="3 4" key="1">
    <citation type="journal article" date="2014" name="Antonie Van Leeuwenhoek">
        <title>Hyphomonas beringensis sp. nov. and Hyphomonas chukchiensis sp. nov., isolated from surface seawater of the Bering Sea and Chukchi Sea.</title>
        <authorList>
            <person name="Li C."/>
            <person name="Lai Q."/>
            <person name="Li G."/>
            <person name="Dong C."/>
            <person name="Wang J."/>
            <person name="Liao Y."/>
            <person name="Shao Z."/>
        </authorList>
    </citation>
    <scope>NUCLEOTIDE SEQUENCE [LARGE SCALE GENOMIC DNA]</scope>
    <source>
        <strain evidence="3 4">SCH89</strain>
    </source>
</reference>
<evidence type="ECO:0000313" key="4">
    <source>
        <dbReference type="Proteomes" id="UP000024942"/>
    </source>
</evidence>
<evidence type="ECO:0000313" key="3">
    <source>
        <dbReference type="EMBL" id="KDA04426.1"/>
    </source>
</evidence>
<feature type="transmembrane region" description="Helical" evidence="2">
    <location>
        <begin position="32"/>
        <end position="62"/>
    </location>
</feature>
<keyword evidence="2" id="KW-0812">Transmembrane</keyword>
<proteinExistence type="predicted"/>
<dbReference type="OrthoDB" id="7620110at2"/>
<dbReference type="AlphaFoldDB" id="A0A059GCB8"/>
<comment type="caution">
    <text evidence="3">The sequence shown here is derived from an EMBL/GenBank/DDBJ whole genome shotgun (WGS) entry which is preliminary data.</text>
</comment>
<keyword evidence="4" id="KW-1185">Reference proteome</keyword>
<evidence type="ECO:0000256" key="2">
    <source>
        <dbReference type="SAM" id="Phobius"/>
    </source>
</evidence>
<accession>A0A059GCB8</accession>
<keyword evidence="2" id="KW-1133">Transmembrane helix</keyword>
<gene>
    <name evidence="3" type="ORF">HOC_01045</name>
</gene>
<dbReference type="PATRIC" id="fig|1280953.3.peg.208"/>
<dbReference type="STRING" id="1280953.HOC_01045"/>
<dbReference type="EMBL" id="ARYL01000001">
    <property type="protein sequence ID" value="KDA04426.1"/>
    <property type="molecule type" value="Genomic_DNA"/>
</dbReference>
<evidence type="ECO:0000256" key="1">
    <source>
        <dbReference type="SAM" id="MobiDB-lite"/>
    </source>
</evidence>
<sequence length="92" mass="9676">MTQNASGLFPFTLASAARGGMALFIQVMIGMVLLAAAGMFAVMTAFAGLILAGAALVMRFAGARSTPTMRPRTEGEPLTLEARRTPRGWTVE</sequence>
<protein>
    <submittedName>
        <fullName evidence="3">Uncharacterized protein</fullName>
    </submittedName>
</protein>
<name>A0A059GCB8_9PROT</name>